<proteinExistence type="predicted"/>
<dbReference type="EMBL" id="DXEV01000059">
    <property type="protein sequence ID" value="HIX56439.1"/>
    <property type="molecule type" value="Genomic_DNA"/>
</dbReference>
<organism evidence="2 3">
    <name type="scientific">Candidatus Anaerobiospirillum pullistercoris</name>
    <dbReference type="NCBI Taxonomy" id="2838452"/>
    <lineage>
        <taxon>Bacteria</taxon>
        <taxon>Pseudomonadati</taxon>
        <taxon>Pseudomonadota</taxon>
        <taxon>Gammaproteobacteria</taxon>
        <taxon>Aeromonadales</taxon>
        <taxon>Succinivibrionaceae</taxon>
        <taxon>Anaerobiospirillum</taxon>
    </lineage>
</organism>
<keyword evidence="2" id="KW-0328">Glycosyltransferase</keyword>
<reference evidence="2" key="2">
    <citation type="submission" date="2021-04" db="EMBL/GenBank/DDBJ databases">
        <authorList>
            <person name="Gilroy R."/>
        </authorList>
    </citation>
    <scope>NUCLEOTIDE SEQUENCE</scope>
    <source>
        <strain evidence="2">USASDec5-558</strain>
    </source>
</reference>
<evidence type="ECO:0000259" key="1">
    <source>
        <dbReference type="Pfam" id="PF00534"/>
    </source>
</evidence>
<name>A0A9D2B0Z2_9GAMM</name>
<dbReference type="Gene3D" id="3.40.50.2000">
    <property type="entry name" value="Glycogen Phosphorylase B"/>
    <property type="match status" value="1"/>
</dbReference>
<evidence type="ECO:0000313" key="3">
    <source>
        <dbReference type="Proteomes" id="UP000886829"/>
    </source>
</evidence>
<dbReference type="AlphaFoldDB" id="A0A9D2B0Z2"/>
<dbReference type="InterPro" id="IPR001296">
    <property type="entry name" value="Glyco_trans_1"/>
</dbReference>
<dbReference type="EC" id="2.4.-.-" evidence="2"/>
<protein>
    <submittedName>
        <fullName evidence="2">Glycosyltransferase</fullName>
        <ecNumber evidence="2">2.4.-.-</ecNumber>
    </submittedName>
</protein>
<dbReference type="SUPFAM" id="SSF53756">
    <property type="entry name" value="UDP-Glycosyltransferase/glycogen phosphorylase"/>
    <property type="match status" value="1"/>
</dbReference>
<gene>
    <name evidence="2" type="ORF">H9850_03090</name>
</gene>
<keyword evidence="2" id="KW-0808">Transferase</keyword>
<evidence type="ECO:0000313" key="2">
    <source>
        <dbReference type="EMBL" id="HIX56439.1"/>
    </source>
</evidence>
<sequence>MPKLLWMSPYSLHDISSGASIHCRYILESLQQAGFEVWAFSSFVFDRPYGGTTTFGDLEKLYERQPEARIFELNDRGLHYIYLKNKTTTEMQRSCNEQMEYFERFCEILDLYQPDIVLGYGTGMDSYTCFAEAKRRGIATVYLLLNGKHGHFSFPHLDLVLTDSNTTAQLYAQRDHINCTPIGQFINPKYVVAKERKPQYVTMVNPDFAKGVSITAKLAQRCAEIMPDLKFLVVNSRSNFMTNVQYLHSKDDTEQHPFAAQSFPNVLMCQSTHDMRLVYEQTKVALVPSLSYESWGRIVSEALLNDIPVLSSNIGGLPEALNGGGIALAPPQHCLEDLTSLPSDEEIEPWVQALQRLLNEDWSEKVKQARTNVDLPRLTRNLINILIPLCQQRSTRYHQRAYRGDHI</sequence>
<reference evidence="2" key="1">
    <citation type="journal article" date="2021" name="PeerJ">
        <title>Extensive microbial diversity within the chicken gut microbiome revealed by metagenomics and culture.</title>
        <authorList>
            <person name="Gilroy R."/>
            <person name="Ravi A."/>
            <person name="Getino M."/>
            <person name="Pursley I."/>
            <person name="Horton D.L."/>
            <person name="Alikhan N.F."/>
            <person name="Baker D."/>
            <person name="Gharbi K."/>
            <person name="Hall N."/>
            <person name="Watson M."/>
            <person name="Adriaenssens E.M."/>
            <person name="Foster-Nyarko E."/>
            <person name="Jarju S."/>
            <person name="Secka A."/>
            <person name="Antonio M."/>
            <person name="Oren A."/>
            <person name="Chaudhuri R.R."/>
            <person name="La Ragione R."/>
            <person name="Hildebrand F."/>
            <person name="Pallen M.J."/>
        </authorList>
    </citation>
    <scope>NUCLEOTIDE SEQUENCE</scope>
    <source>
        <strain evidence="2">USASDec5-558</strain>
    </source>
</reference>
<dbReference type="GO" id="GO:0016757">
    <property type="term" value="F:glycosyltransferase activity"/>
    <property type="evidence" value="ECO:0007669"/>
    <property type="project" value="UniProtKB-KW"/>
</dbReference>
<feature type="domain" description="Glycosyl transferase family 1" evidence="1">
    <location>
        <begin position="270"/>
        <end position="325"/>
    </location>
</feature>
<dbReference type="Pfam" id="PF00534">
    <property type="entry name" value="Glycos_transf_1"/>
    <property type="match status" value="1"/>
</dbReference>
<accession>A0A9D2B0Z2</accession>
<comment type="caution">
    <text evidence="2">The sequence shown here is derived from an EMBL/GenBank/DDBJ whole genome shotgun (WGS) entry which is preliminary data.</text>
</comment>
<dbReference type="Proteomes" id="UP000886829">
    <property type="component" value="Unassembled WGS sequence"/>
</dbReference>